<name>A0A392VZP9_9FABA</name>
<feature type="non-terminal residue" evidence="1">
    <location>
        <position position="1"/>
    </location>
</feature>
<dbReference type="EMBL" id="LXQA011286590">
    <property type="protein sequence ID" value="MCI91940.1"/>
    <property type="molecule type" value="Genomic_DNA"/>
</dbReference>
<dbReference type="AlphaFoldDB" id="A0A392VZP9"/>
<protein>
    <submittedName>
        <fullName evidence="1">Uncharacterized protein</fullName>
    </submittedName>
</protein>
<proteinExistence type="predicted"/>
<sequence>SALVWYCCAAVAYDTSPVAFPLLIGELQWLENPP</sequence>
<evidence type="ECO:0000313" key="2">
    <source>
        <dbReference type="Proteomes" id="UP000265520"/>
    </source>
</evidence>
<dbReference type="Proteomes" id="UP000265520">
    <property type="component" value="Unassembled WGS sequence"/>
</dbReference>
<organism evidence="1 2">
    <name type="scientific">Trifolium medium</name>
    <dbReference type="NCBI Taxonomy" id="97028"/>
    <lineage>
        <taxon>Eukaryota</taxon>
        <taxon>Viridiplantae</taxon>
        <taxon>Streptophyta</taxon>
        <taxon>Embryophyta</taxon>
        <taxon>Tracheophyta</taxon>
        <taxon>Spermatophyta</taxon>
        <taxon>Magnoliopsida</taxon>
        <taxon>eudicotyledons</taxon>
        <taxon>Gunneridae</taxon>
        <taxon>Pentapetalae</taxon>
        <taxon>rosids</taxon>
        <taxon>fabids</taxon>
        <taxon>Fabales</taxon>
        <taxon>Fabaceae</taxon>
        <taxon>Papilionoideae</taxon>
        <taxon>50 kb inversion clade</taxon>
        <taxon>NPAAA clade</taxon>
        <taxon>Hologalegina</taxon>
        <taxon>IRL clade</taxon>
        <taxon>Trifolieae</taxon>
        <taxon>Trifolium</taxon>
    </lineage>
</organism>
<reference evidence="1 2" key="1">
    <citation type="journal article" date="2018" name="Front. Plant Sci.">
        <title>Red Clover (Trifolium pratense) and Zigzag Clover (T. medium) - A Picture of Genomic Similarities and Differences.</title>
        <authorList>
            <person name="Dluhosova J."/>
            <person name="Istvanek J."/>
            <person name="Nedelnik J."/>
            <person name="Repkova J."/>
        </authorList>
    </citation>
    <scope>NUCLEOTIDE SEQUENCE [LARGE SCALE GENOMIC DNA]</scope>
    <source>
        <strain evidence="2">cv. 10/8</strain>
        <tissue evidence="1">Leaf</tissue>
    </source>
</reference>
<comment type="caution">
    <text evidence="1">The sequence shown here is derived from an EMBL/GenBank/DDBJ whole genome shotgun (WGS) entry which is preliminary data.</text>
</comment>
<accession>A0A392VZP9</accession>
<evidence type="ECO:0000313" key="1">
    <source>
        <dbReference type="EMBL" id="MCI91940.1"/>
    </source>
</evidence>
<keyword evidence="2" id="KW-1185">Reference proteome</keyword>